<comment type="caution">
    <text evidence="1">The sequence shown here is derived from an EMBL/GenBank/DDBJ whole genome shotgun (WGS) entry which is preliminary data.</text>
</comment>
<dbReference type="EMBL" id="AFAR01000083">
    <property type="protein sequence ID" value="EGF28479.1"/>
    <property type="molecule type" value="Genomic_DNA"/>
</dbReference>
<name>F2APC6_RHOBT</name>
<gene>
    <name evidence="1" type="ORF">RBWH47_03810</name>
</gene>
<dbReference type="Proteomes" id="UP000006222">
    <property type="component" value="Unassembled WGS sequence"/>
</dbReference>
<sequence length="66" mass="7659">MYEWTWGGSGLDRLQIVLKPNASSVGRPGQGMEDDFEKFLQQKNVHRHLWGFSRPKCCALCRESYL</sequence>
<protein>
    <submittedName>
        <fullName evidence="1">Uncharacterized protein</fullName>
    </submittedName>
</protein>
<dbReference type="AlphaFoldDB" id="F2APC6"/>
<evidence type="ECO:0000313" key="1">
    <source>
        <dbReference type="EMBL" id="EGF28479.1"/>
    </source>
</evidence>
<dbReference type="PATRIC" id="fig|991778.3.peg.1634"/>
<accession>F2APC6</accession>
<evidence type="ECO:0000313" key="2">
    <source>
        <dbReference type="Proteomes" id="UP000006222"/>
    </source>
</evidence>
<proteinExistence type="predicted"/>
<organism evidence="1 2">
    <name type="scientific">Rhodopirellula baltica WH47</name>
    <dbReference type="NCBI Taxonomy" id="991778"/>
    <lineage>
        <taxon>Bacteria</taxon>
        <taxon>Pseudomonadati</taxon>
        <taxon>Planctomycetota</taxon>
        <taxon>Planctomycetia</taxon>
        <taxon>Pirellulales</taxon>
        <taxon>Pirellulaceae</taxon>
        <taxon>Rhodopirellula</taxon>
    </lineage>
</organism>
<reference evidence="1 2" key="1">
    <citation type="journal article" date="2013" name="Mar. Genomics">
        <title>Expression of sulfatases in Rhodopirellula baltica and the diversity of sulfatases in the genus Rhodopirellula.</title>
        <authorList>
            <person name="Wegner C.E."/>
            <person name="Richter-Heitmann T."/>
            <person name="Klindworth A."/>
            <person name="Klockow C."/>
            <person name="Richter M."/>
            <person name="Achstetter T."/>
            <person name="Glockner F.O."/>
            <person name="Harder J."/>
        </authorList>
    </citation>
    <scope>NUCLEOTIDE SEQUENCE [LARGE SCALE GENOMIC DNA]</scope>
    <source>
        <strain evidence="1 2">WH47</strain>
    </source>
</reference>